<name>A0ACC1LSM2_9FUNG</name>
<reference evidence="1" key="1">
    <citation type="submission" date="2022-07" db="EMBL/GenBank/DDBJ databases">
        <title>Phylogenomic reconstructions and comparative analyses of Kickxellomycotina fungi.</title>
        <authorList>
            <person name="Reynolds N.K."/>
            <person name="Stajich J.E."/>
            <person name="Barry K."/>
            <person name="Grigoriev I.V."/>
            <person name="Crous P."/>
            <person name="Smith M.E."/>
        </authorList>
    </citation>
    <scope>NUCLEOTIDE SEQUENCE</scope>
    <source>
        <strain evidence="1">CBS 190363</strain>
    </source>
</reference>
<feature type="non-terminal residue" evidence="1">
    <location>
        <position position="1"/>
    </location>
</feature>
<dbReference type="EMBL" id="JANBVB010003443">
    <property type="protein sequence ID" value="KAJ2878860.1"/>
    <property type="molecule type" value="Genomic_DNA"/>
</dbReference>
<evidence type="ECO:0000313" key="2">
    <source>
        <dbReference type="Proteomes" id="UP001139981"/>
    </source>
</evidence>
<protein>
    <submittedName>
        <fullName evidence="1">Uncharacterized protein</fullName>
    </submittedName>
</protein>
<comment type="caution">
    <text evidence="1">The sequence shown here is derived from an EMBL/GenBank/DDBJ whole genome shotgun (WGS) entry which is preliminary data.</text>
</comment>
<keyword evidence="2" id="KW-1185">Reference proteome</keyword>
<dbReference type="Proteomes" id="UP001139981">
    <property type="component" value="Unassembled WGS sequence"/>
</dbReference>
<sequence>GQGVAGFPLSAELRGVYFGINALKTACQATVRWESREQDTLAGFERNYFRALLHYLMISAGQLSPEAPFPAVGGVTGTELKAAKELVGSTDEFAAYAYAALERLGVAWRPTVAQCVEAQLVKRHGLRQMAVVWTLRSLMGPLIEGMLVVDRALYLRSHCGPEGGVRAFALFDAVTSPRNVVLVAWRKREGAIH</sequence>
<gene>
    <name evidence="1" type="ORF">IWW38_006229</name>
</gene>
<proteinExistence type="predicted"/>
<evidence type="ECO:0000313" key="1">
    <source>
        <dbReference type="EMBL" id="KAJ2878860.1"/>
    </source>
</evidence>
<organism evidence="1 2">
    <name type="scientific">Coemansia aciculifera</name>
    <dbReference type="NCBI Taxonomy" id="417176"/>
    <lineage>
        <taxon>Eukaryota</taxon>
        <taxon>Fungi</taxon>
        <taxon>Fungi incertae sedis</taxon>
        <taxon>Zoopagomycota</taxon>
        <taxon>Kickxellomycotina</taxon>
        <taxon>Kickxellomycetes</taxon>
        <taxon>Kickxellales</taxon>
        <taxon>Kickxellaceae</taxon>
        <taxon>Coemansia</taxon>
    </lineage>
</organism>
<accession>A0ACC1LSM2</accession>